<dbReference type="AlphaFoldDB" id="A0AAD8Q118"/>
<keyword evidence="3" id="KW-1185">Reference proteome</keyword>
<reference evidence="2" key="1">
    <citation type="submission" date="2021-06" db="EMBL/GenBank/DDBJ databases">
        <title>Comparative genomics, transcriptomics and evolutionary studies reveal genomic signatures of adaptation to plant cell wall in hemibiotrophic fungi.</title>
        <authorList>
            <consortium name="DOE Joint Genome Institute"/>
            <person name="Baroncelli R."/>
            <person name="Diaz J.F."/>
            <person name="Benocci T."/>
            <person name="Peng M."/>
            <person name="Battaglia E."/>
            <person name="Haridas S."/>
            <person name="Andreopoulos W."/>
            <person name="Labutti K."/>
            <person name="Pangilinan J."/>
            <person name="Floch G.L."/>
            <person name="Makela M.R."/>
            <person name="Henrissat B."/>
            <person name="Grigoriev I.V."/>
            <person name="Crouch J.A."/>
            <person name="De Vries R.P."/>
            <person name="Sukno S.A."/>
            <person name="Thon M.R."/>
        </authorList>
    </citation>
    <scope>NUCLEOTIDE SEQUENCE</scope>
    <source>
        <strain evidence="2">CBS 125086</strain>
    </source>
</reference>
<dbReference type="GeneID" id="85435570"/>
<proteinExistence type="predicted"/>
<evidence type="ECO:0000313" key="3">
    <source>
        <dbReference type="Proteomes" id="UP001230504"/>
    </source>
</evidence>
<feature type="region of interest" description="Disordered" evidence="1">
    <location>
        <begin position="67"/>
        <end position="86"/>
    </location>
</feature>
<protein>
    <submittedName>
        <fullName evidence="2">Uncharacterized protein</fullName>
    </submittedName>
</protein>
<name>A0AAD8Q118_9PEZI</name>
<evidence type="ECO:0000256" key="1">
    <source>
        <dbReference type="SAM" id="MobiDB-lite"/>
    </source>
</evidence>
<evidence type="ECO:0000313" key="2">
    <source>
        <dbReference type="EMBL" id="KAK1593306.1"/>
    </source>
</evidence>
<gene>
    <name evidence="2" type="ORF">LY79DRAFT_183863</name>
</gene>
<accession>A0AAD8Q118</accession>
<dbReference type="EMBL" id="JAHLJV010000026">
    <property type="protein sequence ID" value="KAK1593306.1"/>
    <property type="molecule type" value="Genomic_DNA"/>
</dbReference>
<dbReference type="RefSeq" id="XP_060414617.1">
    <property type="nucleotide sequence ID" value="XM_060551330.1"/>
</dbReference>
<comment type="caution">
    <text evidence="2">The sequence shown here is derived from an EMBL/GenBank/DDBJ whole genome shotgun (WGS) entry which is preliminary data.</text>
</comment>
<sequence>MIATTKTALGHHLFILEPAFLTGTSAYIQFEACTTCLTSSMGSDTNPTPDDPSVSFCNAEDSFTPSHLQAANDRPSRVQRQPVSSLPSPATLGHCTRACVYYGVRPKFNPLAALFPPFFSLLQQPNQPTNPPISPIWSGRPAATPSTLQRLIGNGYAPFIPTRSYRSQR</sequence>
<organism evidence="2 3">
    <name type="scientific">Colletotrichum navitas</name>
    <dbReference type="NCBI Taxonomy" id="681940"/>
    <lineage>
        <taxon>Eukaryota</taxon>
        <taxon>Fungi</taxon>
        <taxon>Dikarya</taxon>
        <taxon>Ascomycota</taxon>
        <taxon>Pezizomycotina</taxon>
        <taxon>Sordariomycetes</taxon>
        <taxon>Hypocreomycetidae</taxon>
        <taxon>Glomerellales</taxon>
        <taxon>Glomerellaceae</taxon>
        <taxon>Colletotrichum</taxon>
        <taxon>Colletotrichum graminicola species complex</taxon>
    </lineage>
</organism>
<dbReference type="Proteomes" id="UP001230504">
    <property type="component" value="Unassembled WGS sequence"/>
</dbReference>